<dbReference type="AlphaFoldDB" id="A0A964BPC0"/>
<reference evidence="10" key="1">
    <citation type="journal article" date="2021" name="Antonie Van Leeuwenhoek">
        <title>Draft genome and description of Waterburya agarophytonicola gen. nov. sp. nov. (Pleurocapsales, Cyanobacteria): a seaweed symbiont.</title>
        <authorList>
            <person name="Bonthond G."/>
            <person name="Shalygin S."/>
            <person name="Bayer T."/>
            <person name="Weinberger F."/>
        </authorList>
    </citation>
    <scope>NUCLEOTIDE SEQUENCE</scope>
    <source>
        <strain evidence="10">KI4</strain>
    </source>
</reference>
<accession>A0A964BPC0</accession>
<organism evidence="10 11">
    <name type="scientific">Waterburya agarophytonicola KI4</name>
    <dbReference type="NCBI Taxonomy" id="2874699"/>
    <lineage>
        <taxon>Bacteria</taxon>
        <taxon>Bacillati</taxon>
        <taxon>Cyanobacteriota</taxon>
        <taxon>Cyanophyceae</taxon>
        <taxon>Pleurocapsales</taxon>
        <taxon>Hyellaceae</taxon>
        <taxon>Waterburya</taxon>
        <taxon>Waterburya agarophytonicola</taxon>
    </lineage>
</organism>
<evidence type="ECO:0000256" key="6">
    <source>
        <dbReference type="ARBA" id="ARBA00022692"/>
    </source>
</evidence>
<dbReference type="Proteomes" id="UP000729733">
    <property type="component" value="Unassembled WGS sequence"/>
</dbReference>
<evidence type="ECO:0000256" key="2">
    <source>
        <dbReference type="ARBA" id="ARBA00004953"/>
    </source>
</evidence>
<sequence>MSVSHSGLVLLLAALEDHLIGDPRGWLHPVQVIGWLIQKYANLAIAFCPSGYLRRLAGILLGLTLIIGSGIFGWSIVAIFREIHPLWGYAVEIVLLASCFAQKSLQVAVEDVLESIDLQDLTIARSRLSLYVGRDTDRLERSEILRALLETVGENAVDGVTAPLFYAILGLFIPGVGVLPLALAYKAASTLDSMVGYLHEPYTDLGWFSAQLEDRLTWLPCRLTVLTLSLCSGKPLEVLAICRRDGIKDPSPNSGWSETVYAAILRVQLGGKNTYKGIVKEKPLLGDALEPITRDKIDRALNLTSYCFLLWLAIALILSLLLLP</sequence>
<comment type="pathway">
    <text evidence="2 9">Cofactor biosynthesis; adenosylcobalamin biosynthesis.</text>
</comment>
<dbReference type="GO" id="GO:0005886">
    <property type="term" value="C:plasma membrane"/>
    <property type="evidence" value="ECO:0007669"/>
    <property type="project" value="UniProtKB-SubCell"/>
</dbReference>
<evidence type="ECO:0000256" key="4">
    <source>
        <dbReference type="ARBA" id="ARBA00022475"/>
    </source>
</evidence>
<comment type="similarity">
    <text evidence="3 9">Belongs to the CobD/CbiB family.</text>
</comment>
<dbReference type="GO" id="GO:0048472">
    <property type="term" value="F:threonine-phosphate decarboxylase activity"/>
    <property type="evidence" value="ECO:0007669"/>
    <property type="project" value="InterPro"/>
</dbReference>
<feature type="transmembrane region" description="Helical" evidence="9">
    <location>
        <begin position="59"/>
        <end position="80"/>
    </location>
</feature>
<proteinExistence type="inferred from homology"/>
<comment type="subcellular location">
    <subcellularLocation>
        <location evidence="1 9">Cell membrane</location>
        <topology evidence="1 9">Multi-pass membrane protein</topology>
    </subcellularLocation>
</comment>
<name>A0A964BPC0_9CYAN</name>
<evidence type="ECO:0000256" key="3">
    <source>
        <dbReference type="ARBA" id="ARBA00006263"/>
    </source>
</evidence>
<keyword evidence="4 9" id="KW-1003">Cell membrane</keyword>
<feature type="transmembrane region" description="Helical" evidence="9">
    <location>
        <begin position="164"/>
        <end position="185"/>
    </location>
</feature>
<evidence type="ECO:0000256" key="9">
    <source>
        <dbReference type="HAMAP-Rule" id="MF_00024"/>
    </source>
</evidence>
<keyword evidence="11" id="KW-1185">Reference proteome</keyword>
<gene>
    <name evidence="9" type="primary">cobD</name>
    <name evidence="10" type="ORF">I4641_08100</name>
</gene>
<comment type="caution">
    <text evidence="10">The sequence shown here is derived from an EMBL/GenBank/DDBJ whole genome shotgun (WGS) entry which is preliminary data.</text>
</comment>
<dbReference type="InterPro" id="IPR004485">
    <property type="entry name" value="Cobalamin_biosynth_CobD/CbiB"/>
</dbReference>
<feature type="transmembrane region" description="Helical" evidence="9">
    <location>
        <begin position="303"/>
        <end position="323"/>
    </location>
</feature>
<keyword evidence="8 9" id="KW-0472">Membrane</keyword>
<protein>
    <recommendedName>
        <fullName evidence="9">Cobalamin biosynthesis protein CobD</fullName>
    </recommendedName>
</protein>
<dbReference type="NCBIfam" id="TIGR00380">
    <property type="entry name" value="cobal_cbiB"/>
    <property type="match status" value="1"/>
</dbReference>
<evidence type="ECO:0000313" key="11">
    <source>
        <dbReference type="Proteomes" id="UP000729733"/>
    </source>
</evidence>
<dbReference type="GO" id="GO:0015420">
    <property type="term" value="F:ABC-type vitamin B12 transporter activity"/>
    <property type="evidence" value="ECO:0007669"/>
    <property type="project" value="UniProtKB-UniRule"/>
</dbReference>
<comment type="function">
    <text evidence="9">Converts cobyric acid to cobinamide by the addition of aminopropanol on the F carboxylic group.</text>
</comment>
<evidence type="ECO:0000256" key="7">
    <source>
        <dbReference type="ARBA" id="ARBA00022989"/>
    </source>
</evidence>
<dbReference type="EMBL" id="JADWDC010000014">
    <property type="protein sequence ID" value="MCC0176940.1"/>
    <property type="molecule type" value="Genomic_DNA"/>
</dbReference>
<evidence type="ECO:0000256" key="1">
    <source>
        <dbReference type="ARBA" id="ARBA00004651"/>
    </source>
</evidence>
<keyword evidence="7 9" id="KW-1133">Transmembrane helix</keyword>
<keyword evidence="6 9" id="KW-0812">Transmembrane</keyword>
<dbReference type="PANTHER" id="PTHR34308:SF1">
    <property type="entry name" value="COBALAMIN BIOSYNTHESIS PROTEIN CBIB"/>
    <property type="match status" value="1"/>
</dbReference>
<evidence type="ECO:0000256" key="8">
    <source>
        <dbReference type="ARBA" id="ARBA00023136"/>
    </source>
</evidence>
<dbReference type="Pfam" id="PF03186">
    <property type="entry name" value="CobD_Cbib"/>
    <property type="match status" value="1"/>
</dbReference>
<feature type="transmembrane region" description="Helical" evidence="9">
    <location>
        <begin position="32"/>
        <end position="52"/>
    </location>
</feature>
<comment type="caution">
    <text evidence="9">Lacks conserved residue(s) required for the propagation of feature annotation.</text>
</comment>
<evidence type="ECO:0000256" key="5">
    <source>
        <dbReference type="ARBA" id="ARBA00022573"/>
    </source>
</evidence>
<evidence type="ECO:0000313" key="10">
    <source>
        <dbReference type="EMBL" id="MCC0176940.1"/>
    </source>
</evidence>
<dbReference type="GO" id="GO:0009236">
    <property type="term" value="P:cobalamin biosynthetic process"/>
    <property type="evidence" value="ECO:0007669"/>
    <property type="project" value="UniProtKB-UniRule"/>
</dbReference>
<dbReference type="HAMAP" id="MF_00024">
    <property type="entry name" value="CobD_CbiB"/>
    <property type="match status" value="1"/>
</dbReference>
<dbReference type="PANTHER" id="PTHR34308">
    <property type="entry name" value="COBALAMIN BIOSYNTHESIS PROTEIN CBIB"/>
    <property type="match status" value="1"/>
</dbReference>
<keyword evidence="5 9" id="KW-0169">Cobalamin biosynthesis</keyword>